<protein>
    <submittedName>
        <fullName evidence="2">Uncharacterized protein</fullName>
    </submittedName>
</protein>
<dbReference type="GeneID" id="28856477"/>
<sequence>MTMTHSEPKSQGFKRFARWISNQARSMTGRDSMSSQRLLLELCGVRLAPTTILDPYMDQLMTVLVPLLQQVGEMNQSLSGIHEELKRKTILASSGGAGADGFANVVYNFVKMHIKHTTSKNDLFFLWHPDTSWHPVFYEMIARNPLPNTFCGESTDLNKLCNFMKVTREAMNRKHHYKKQPVFHLLIPSWYNIRWVEPVHFPDDILPLRVVGPTHDMGRPLVSFCLPFQQGDLGLVGVGNSFCERDLERAGDNSTALIVGGLAGAAFCIATGGLFGVSAAVVAIMTAFGSSGNEERQQKEARILGSPDMIYRPRNCN</sequence>
<reference evidence="2 3" key="1">
    <citation type="journal article" date="2016" name="PLoS Pathog.">
        <title>Biosynthesis of antibiotic leucinostatins in bio-control fungus Purpureocillium lilacinum and their inhibition on phytophthora revealed by genome mining.</title>
        <authorList>
            <person name="Wang G."/>
            <person name="Liu Z."/>
            <person name="Lin R."/>
            <person name="Li E."/>
            <person name="Mao Z."/>
            <person name="Ling J."/>
            <person name="Yang Y."/>
            <person name="Yin W.B."/>
            <person name="Xie B."/>
        </authorList>
    </citation>
    <scope>NUCLEOTIDE SEQUENCE [LARGE SCALE GENOMIC DNA]</scope>
    <source>
        <strain evidence="2">170</strain>
    </source>
</reference>
<dbReference type="Proteomes" id="UP000078397">
    <property type="component" value="Unassembled WGS sequence"/>
</dbReference>
<dbReference type="OrthoDB" id="5153834at2759"/>
<gene>
    <name evidence="2" type="ORF">VFPPC_14715</name>
</gene>
<keyword evidence="3" id="KW-1185">Reference proteome</keyword>
<dbReference type="Pfam" id="PF20219">
    <property type="entry name" value="DUF6579"/>
    <property type="match status" value="1"/>
</dbReference>
<keyword evidence="1" id="KW-1133">Transmembrane helix</keyword>
<proteinExistence type="predicted"/>
<evidence type="ECO:0000313" key="3">
    <source>
        <dbReference type="Proteomes" id="UP000078397"/>
    </source>
</evidence>
<feature type="transmembrane region" description="Helical" evidence="1">
    <location>
        <begin position="256"/>
        <end position="289"/>
    </location>
</feature>
<dbReference type="KEGG" id="pchm:VFPPC_14715"/>
<evidence type="ECO:0000256" key="1">
    <source>
        <dbReference type="SAM" id="Phobius"/>
    </source>
</evidence>
<dbReference type="AlphaFoldDB" id="A0A179F3K7"/>
<dbReference type="InterPro" id="IPR046486">
    <property type="entry name" value="DUF6579"/>
</dbReference>
<dbReference type="EMBL" id="LSBJ02000004">
    <property type="protein sequence ID" value="OAQ59994.1"/>
    <property type="molecule type" value="Genomic_DNA"/>
</dbReference>
<comment type="caution">
    <text evidence="2">The sequence shown here is derived from an EMBL/GenBank/DDBJ whole genome shotgun (WGS) entry which is preliminary data.</text>
</comment>
<name>A0A179F3K7_METCM</name>
<keyword evidence="1" id="KW-0812">Transmembrane</keyword>
<dbReference type="STRING" id="1380566.A0A179F3K7"/>
<accession>A0A179F3K7</accession>
<organism evidence="2 3">
    <name type="scientific">Pochonia chlamydosporia 170</name>
    <dbReference type="NCBI Taxonomy" id="1380566"/>
    <lineage>
        <taxon>Eukaryota</taxon>
        <taxon>Fungi</taxon>
        <taxon>Dikarya</taxon>
        <taxon>Ascomycota</taxon>
        <taxon>Pezizomycotina</taxon>
        <taxon>Sordariomycetes</taxon>
        <taxon>Hypocreomycetidae</taxon>
        <taxon>Hypocreales</taxon>
        <taxon>Clavicipitaceae</taxon>
        <taxon>Pochonia</taxon>
    </lineage>
</organism>
<keyword evidence="1" id="KW-0472">Membrane</keyword>
<evidence type="ECO:0000313" key="2">
    <source>
        <dbReference type="EMBL" id="OAQ59994.1"/>
    </source>
</evidence>
<dbReference type="RefSeq" id="XP_018137955.1">
    <property type="nucleotide sequence ID" value="XM_018292483.1"/>
</dbReference>